<proteinExistence type="predicted"/>
<dbReference type="InParanoid" id="A0A2G5CBN1"/>
<reference evidence="3 4" key="1">
    <citation type="submission" date="2017-09" db="EMBL/GenBank/DDBJ databases">
        <title>WGS assembly of Aquilegia coerulea Goldsmith.</title>
        <authorList>
            <person name="Hodges S."/>
            <person name="Kramer E."/>
            <person name="Nordborg M."/>
            <person name="Tomkins J."/>
            <person name="Borevitz J."/>
            <person name="Derieg N."/>
            <person name="Yan J."/>
            <person name="Mihaltcheva S."/>
            <person name="Hayes R.D."/>
            <person name="Rokhsar D."/>
        </authorList>
    </citation>
    <scope>NUCLEOTIDE SEQUENCE [LARGE SCALE GENOMIC DNA]</scope>
    <source>
        <strain evidence="4">cv. Goldsmith</strain>
    </source>
</reference>
<dbReference type="Pfam" id="PF20167">
    <property type="entry name" value="Transposase_32"/>
    <property type="match status" value="1"/>
</dbReference>
<dbReference type="EMBL" id="KZ305085">
    <property type="protein sequence ID" value="PIA28674.1"/>
    <property type="molecule type" value="Genomic_DNA"/>
</dbReference>
<feature type="region of interest" description="Disordered" evidence="1">
    <location>
        <begin position="1"/>
        <end position="30"/>
    </location>
</feature>
<dbReference type="AlphaFoldDB" id="A0A2G5CBN1"/>
<feature type="compositionally biased region" description="Low complexity" evidence="1">
    <location>
        <begin position="7"/>
        <end position="30"/>
    </location>
</feature>
<dbReference type="InterPro" id="IPR046796">
    <property type="entry name" value="Transposase_32_dom"/>
</dbReference>
<name>A0A2G5CBN1_AQUCA</name>
<dbReference type="Proteomes" id="UP000230069">
    <property type="component" value="Unassembled WGS sequence"/>
</dbReference>
<gene>
    <name evidence="3" type="ORF">AQUCO_06800094v1</name>
</gene>
<feature type="domain" description="Putative plant transposon protein" evidence="2">
    <location>
        <begin position="69"/>
        <end position="243"/>
    </location>
</feature>
<sequence>MSKRTRPQSSSPTTSPSMTARRPRTSASSSAAPVSIKSLFPEHSFDLQDILSSSLGASQIGPVVDFYTQRNWLNVLQRKCKAYRESTILFYAYLKPVMGSPQFSITMFGKKYIITPQLIAEALGIDTLCLDEDAHEPWPLTEDSSFVHRFFVNEVFIDGKTQRHHLRSYALILMHVFLLANLIPGKGNKTNITGEAVELLWCMTQRHVHLSKVIFHAMKSVGNSQSLSFPCFISSILKFLNVPLTGEVADLVPYKAKDWNKLVRSGISQRRTFLSVRVGP</sequence>
<evidence type="ECO:0000256" key="1">
    <source>
        <dbReference type="SAM" id="MobiDB-lite"/>
    </source>
</evidence>
<evidence type="ECO:0000313" key="3">
    <source>
        <dbReference type="EMBL" id="PIA28674.1"/>
    </source>
</evidence>
<protein>
    <recommendedName>
        <fullName evidence="2">Putative plant transposon protein domain-containing protein</fullName>
    </recommendedName>
</protein>
<keyword evidence="4" id="KW-1185">Reference proteome</keyword>
<organism evidence="3 4">
    <name type="scientific">Aquilegia coerulea</name>
    <name type="common">Rocky mountain columbine</name>
    <dbReference type="NCBI Taxonomy" id="218851"/>
    <lineage>
        <taxon>Eukaryota</taxon>
        <taxon>Viridiplantae</taxon>
        <taxon>Streptophyta</taxon>
        <taxon>Embryophyta</taxon>
        <taxon>Tracheophyta</taxon>
        <taxon>Spermatophyta</taxon>
        <taxon>Magnoliopsida</taxon>
        <taxon>Ranunculales</taxon>
        <taxon>Ranunculaceae</taxon>
        <taxon>Thalictroideae</taxon>
        <taxon>Aquilegia</taxon>
    </lineage>
</organism>
<evidence type="ECO:0000313" key="4">
    <source>
        <dbReference type="Proteomes" id="UP000230069"/>
    </source>
</evidence>
<evidence type="ECO:0000259" key="2">
    <source>
        <dbReference type="Pfam" id="PF20167"/>
    </source>
</evidence>
<accession>A0A2G5CBN1</accession>